<reference evidence="2 3" key="1">
    <citation type="submission" date="2024-03" db="EMBL/GenBank/DDBJ databases">
        <title>Complete genome sequence of the green alga Chloropicon roscoffensis RCC1871.</title>
        <authorList>
            <person name="Lemieux C."/>
            <person name="Pombert J.-F."/>
            <person name="Otis C."/>
            <person name="Turmel M."/>
        </authorList>
    </citation>
    <scope>NUCLEOTIDE SEQUENCE [LARGE SCALE GENOMIC DNA]</scope>
    <source>
        <strain evidence="2 3">RCC1871</strain>
    </source>
</reference>
<dbReference type="PANTHER" id="PTHR11739">
    <property type="entry name" value="CITRATE SYNTHASE"/>
    <property type="match status" value="1"/>
</dbReference>
<dbReference type="InterPro" id="IPR036969">
    <property type="entry name" value="Citrate_synthase_sf"/>
</dbReference>
<name>A0AAX4P5B3_9CHLO</name>
<dbReference type="PRINTS" id="PR00143">
    <property type="entry name" value="CITRTSNTHASE"/>
</dbReference>
<evidence type="ECO:0000313" key="3">
    <source>
        <dbReference type="Proteomes" id="UP001472866"/>
    </source>
</evidence>
<evidence type="ECO:0000256" key="1">
    <source>
        <dbReference type="RuleBase" id="RU000441"/>
    </source>
</evidence>
<dbReference type="Gene3D" id="1.10.580.10">
    <property type="entry name" value="Citrate Synthase, domain 1"/>
    <property type="match status" value="2"/>
</dbReference>
<accession>A0AAX4P5B3</accession>
<protein>
    <recommendedName>
        <fullName evidence="1">Citrate synthase</fullName>
    </recommendedName>
</protein>
<dbReference type="Pfam" id="PF00285">
    <property type="entry name" value="Citrate_synt"/>
    <property type="match status" value="1"/>
</dbReference>
<dbReference type="GO" id="GO:0046912">
    <property type="term" value="F:acyltransferase activity, acyl groups converted into alkyl on transfer"/>
    <property type="evidence" value="ECO:0007669"/>
    <property type="project" value="InterPro"/>
</dbReference>
<dbReference type="Proteomes" id="UP001472866">
    <property type="component" value="Chromosome 03"/>
</dbReference>
<dbReference type="InterPro" id="IPR016142">
    <property type="entry name" value="Citrate_synth-like_lrg_a-sub"/>
</dbReference>
<dbReference type="InterPro" id="IPR019810">
    <property type="entry name" value="Citrate_synthase_AS"/>
</dbReference>
<dbReference type="GO" id="GO:0006099">
    <property type="term" value="P:tricarboxylic acid cycle"/>
    <property type="evidence" value="ECO:0007669"/>
    <property type="project" value="TreeGrafter"/>
</dbReference>
<dbReference type="SUPFAM" id="SSF48256">
    <property type="entry name" value="Citrate synthase"/>
    <property type="match status" value="1"/>
</dbReference>
<gene>
    <name evidence="2" type="ORF">HKI87_03g26420</name>
</gene>
<dbReference type="PANTHER" id="PTHR11739:SF8">
    <property type="entry name" value="CITRATE SYNTHASE, MITOCHONDRIAL"/>
    <property type="match status" value="1"/>
</dbReference>
<organism evidence="2 3">
    <name type="scientific">Chloropicon roscoffensis</name>
    <dbReference type="NCBI Taxonomy" id="1461544"/>
    <lineage>
        <taxon>Eukaryota</taxon>
        <taxon>Viridiplantae</taxon>
        <taxon>Chlorophyta</taxon>
        <taxon>Chloropicophyceae</taxon>
        <taxon>Chloropicales</taxon>
        <taxon>Chloropicaceae</taxon>
        <taxon>Chloropicon</taxon>
    </lineage>
</organism>
<dbReference type="GO" id="GO:0005759">
    <property type="term" value="C:mitochondrial matrix"/>
    <property type="evidence" value="ECO:0007669"/>
    <property type="project" value="TreeGrafter"/>
</dbReference>
<evidence type="ECO:0000313" key="2">
    <source>
        <dbReference type="EMBL" id="WZN61108.1"/>
    </source>
</evidence>
<sequence length="423" mass="46808">MALLSSLLKPSCSNACLGAGLALTRGLPSLAPGLVHTREVSTLDLRTVVAEKIPAQQERLKQIKKQHAAKKIGEVTDGIRFRGYTIPECKDRLPAAVEGGEPLPEGMLWLLMTGEIPTKEQVDQLSDDLRKRSALPSHVAAVLDAMPADTHPMTQFTQAVLSLQTNSEFAAAYARGINKSEYWKPYFEDSMDLIAKLPAVASLIYRRTYHNNQVIEMDPKLDWAANLSHMMGHSSTGAMELMRLYQTIHSDHEGGNAGPLHGLANQEVLLWINGVKKELGGAPTKEALTDFVWDTLKNGKVVPGYGHAVLRLTDPRYTCQREFALKHLPEDETFKLVSLLYEVVPAVLKETGKVKNPWPNVDAHSGVLLQHYGIREANFYTVLFGVSRCLGVLSQGVWDRALGLPIERPKSVTMDVLEEMCRE</sequence>
<dbReference type="PROSITE" id="PS00480">
    <property type="entry name" value="CITRATE_SYNTHASE"/>
    <property type="match status" value="1"/>
</dbReference>
<proteinExistence type="inferred from homology"/>
<keyword evidence="3" id="KW-1185">Reference proteome</keyword>
<dbReference type="AlphaFoldDB" id="A0AAX4P5B3"/>
<dbReference type="EMBL" id="CP151503">
    <property type="protein sequence ID" value="WZN61108.1"/>
    <property type="molecule type" value="Genomic_DNA"/>
</dbReference>
<dbReference type="GO" id="GO:0005975">
    <property type="term" value="P:carbohydrate metabolic process"/>
    <property type="evidence" value="ECO:0007669"/>
    <property type="project" value="TreeGrafter"/>
</dbReference>
<comment type="similarity">
    <text evidence="1">Belongs to the citrate synthase family.</text>
</comment>
<keyword evidence="1" id="KW-0808">Transferase</keyword>
<dbReference type="InterPro" id="IPR002020">
    <property type="entry name" value="Citrate_synthase"/>
</dbReference>